<dbReference type="Proteomes" id="UP001050691">
    <property type="component" value="Unassembled WGS sequence"/>
</dbReference>
<feature type="compositionally biased region" description="Low complexity" evidence="1">
    <location>
        <begin position="425"/>
        <end position="450"/>
    </location>
</feature>
<comment type="caution">
    <text evidence="3">The sequence shown here is derived from an EMBL/GenBank/DDBJ whole genome shotgun (WGS) entry which is preliminary data.</text>
</comment>
<evidence type="ECO:0000259" key="2">
    <source>
        <dbReference type="PROSITE" id="PS50181"/>
    </source>
</evidence>
<feature type="domain" description="F-box" evidence="2">
    <location>
        <begin position="1"/>
        <end position="49"/>
    </location>
</feature>
<feature type="compositionally biased region" description="Polar residues" evidence="1">
    <location>
        <begin position="108"/>
        <end position="126"/>
    </location>
</feature>
<sequence>MDLPPELLLKIFEFIAIPTSNLPLPTLARLSLVNRQWRSIATSFLYTSILHKGWKLRRVAACLETLALDRDALSAIKERQITPESQVDIKLTRSSRSSAESERTTSTLQGMTIHQHQVPNQNNSGRQHPRNLSNSPSILNSPSYSNTLAATVQHLHFRLWSPDSDNALSQLLVHALSNTTNLLTLNLSMSEIFAQHLELHLLRTGIIALESPSEPQPTLLARSFLPHLNALDISPGFRLFQLASGRPIHTVSSSTHIMDDALKHLVPFFQRSLGPVKKVHFNVTARDTNAVAQLLRVIAWKLPCLVEVFFNFFVSKRGHPPYSPELLELLAPLSALQTVEILLSRHARSVEPDPYLYQHFAALHTLKATAPNVKHVVLDTIRWMYTSAGPSPTANFHANVNASTKSSVGSRVHVSSSMTPPPISPISISSLSHSPPSSDGPSTPPSTGVGMTKVVTTVTKNGEQGPEQEQEQMQEGQIVSLPTTFQRQSTPSSPSQTYTLSSPINPNSVIDIPTPKSTASFYPPSPYSGTPNSYAPLTASGPPRIPLTPTHPLTPRSPNEFFQTPISPGSFGSPDAGMEEQGALSPIYTGWSPLPSDQRTHMWWLSTYGNAVDARLAMCAMWGGILRDPDAEADLNMVETEGDNMKEFVDILNVIPPLEEIGYMFGYDMASAAAVGVGAPGFDMFAVDMHSNSPHADHFGGGYDIEELV</sequence>
<dbReference type="CDD" id="cd09917">
    <property type="entry name" value="F-box_SF"/>
    <property type="match status" value="1"/>
</dbReference>
<accession>A0AAV4ZWW6</accession>
<name>A0AAV4ZWW6_9AGAM</name>
<dbReference type="EMBL" id="BPWL01000001">
    <property type="protein sequence ID" value="GJJ06090.1"/>
    <property type="molecule type" value="Genomic_DNA"/>
</dbReference>
<dbReference type="AlphaFoldDB" id="A0AAV4ZWW6"/>
<feature type="compositionally biased region" description="Low complexity" evidence="1">
    <location>
        <begin position="484"/>
        <end position="503"/>
    </location>
</feature>
<dbReference type="Gene3D" id="1.20.1280.50">
    <property type="match status" value="1"/>
</dbReference>
<gene>
    <name evidence="3" type="ORF">Clacol_000279</name>
</gene>
<dbReference type="SUPFAM" id="SSF81383">
    <property type="entry name" value="F-box domain"/>
    <property type="match status" value="1"/>
</dbReference>
<evidence type="ECO:0000256" key="1">
    <source>
        <dbReference type="SAM" id="MobiDB-lite"/>
    </source>
</evidence>
<dbReference type="Pfam" id="PF12937">
    <property type="entry name" value="F-box-like"/>
    <property type="match status" value="1"/>
</dbReference>
<reference evidence="3" key="1">
    <citation type="submission" date="2021-10" db="EMBL/GenBank/DDBJ databases">
        <title>De novo Genome Assembly of Clathrus columnatus (Basidiomycota, Fungi) Using Illumina and Nanopore Sequence Data.</title>
        <authorList>
            <person name="Ogiso-Tanaka E."/>
            <person name="Itagaki H."/>
            <person name="Hosoya T."/>
            <person name="Hosaka K."/>
        </authorList>
    </citation>
    <scope>NUCLEOTIDE SEQUENCE</scope>
    <source>
        <strain evidence="3">MO-923</strain>
    </source>
</reference>
<evidence type="ECO:0000313" key="3">
    <source>
        <dbReference type="EMBL" id="GJJ06090.1"/>
    </source>
</evidence>
<dbReference type="PROSITE" id="PS50181">
    <property type="entry name" value="FBOX"/>
    <property type="match status" value="1"/>
</dbReference>
<feature type="region of interest" description="Disordered" evidence="1">
    <location>
        <begin position="411"/>
        <end position="450"/>
    </location>
</feature>
<organism evidence="3 4">
    <name type="scientific">Clathrus columnatus</name>
    <dbReference type="NCBI Taxonomy" id="1419009"/>
    <lineage>
        <taxon>Eukaryota</taxon>
        <taxon>Fungi</taxon>
        <taxon>Dikarya</taxon>
        <taxon>Basidiomycota</taxon>
        <taxon>Agaricomycotina</taxon>
        <taxon>Agaricomycetes</taxon>
        <taxon>Phallomycetidae</taxon>
        <taxon>Phallales</taxon>
        <taxon>Clathraceae</taxon>
        <taxon>Clathrus</taxon>
    </lineage>
</organism>
<proteinExistence type="predicted"/>
<feature type="region of interest" description="Disordered" evidence="1">
    <location>
        <begin position="484"/>
        <end position="510"/>
    </location>
</feature>
<feature type="region of interest" description="Disordered" evidence="1">
    <location>
        <begin position="89"/>
        <end position="138"/>
    </location>
</feature>
<dbReference type="InterPro" id="IPR001810">
    <property type="entry name" value="F-box_dom"/>
</dbReference>
<evidence type="ECO:0000313" key="4">
    <source>
        <dbReference type="Proteomes" id="UP001050691"/>
    </source>
</evidence>
<keyword evidence="4" id="KW-1185">Reference proteome</keyword>
<protein>
    <recommendedName>
        <fullName evidence="2">F-box domain-containing protein</fullName>
    </recommendedName>
</protein>
<dbReference type="InterPro" id="IPR036047">
    <property type="entry name" value="F-box-like_dom_sf"/>
</dbReference>